<organism evidence="2 3">
    <name type="scientific">Xylaria arbuscula</name>
    <dbReference type="NCBI Taxonomy" id="114810"/>
    <lineage>
        <taxon>Eukaryota</taxon>
        <taxon>Fungi</taxon>
        <taxon>Dikarya</taxon>
        <taxon>Ascomycota</taxon>
        <taxon>Pezizomycotina</taxon>
        <taxon>Sordariomycetes</taxon>
        <taxon>Xylariomycetidae</taxon>
        <taxon>Xylariales</taxon>
        <taxon>Xylariaceae</taxon>
        <taxon>Xylaria</taxon>
    </lineage>
</organism>
<name>A0A9W8NDT0_9PEZI</name>
<dbReference type="Proteomes" id="UP001148614">
    <property type="component" value="Unassembled WGS sequence"/>
</dbReference>
<dbReference type="EMBL" id="JANPWZ010000886">
    <property type="protein sequence ID" value="KAJ3570919.1"/>
    <property type="molecule type" value="Genomic_DNA"/>
</dbReference>
<dbReference type="AlphaFoldDB" id="A0A9W8NDT0"/>
<reference evidence="2" key="1">
    <citation type="submission" date="2022-07" db="EMBL/GenBank/DDBJ databases">
        <title>Genome Sequence of Xylaria arbuscula.</title>
        <authorList>
            <person name="Buettner E."/>
        </authorList>
    </citation>
    <scope>NUCLEOTIDE SEQUENCE</scope>
    <source>
        <strain evidence="2">VT107</strain>
    </source>
</reference>
<evidence type="ECO:0000256" key="1">
    <source>
        <dbReference type="SAM" id="MobiDB-lite"/>
    </source>
</evidence>
<feature type="compositionally biased region" description="Acidic residues" evidence="1">
    <location>
        <begin position="463"/>
        <end position="477"/>
    </location>
</feature>
<feature type="region of interest" description="Disordered" evidence="1">
    <location>
        <begin position="445"/>
        <end position="477"/>
    </location>
</feature>
<accession>A0A9W8NDT0</accession>
<proteinExistence type="predicted"/>
<protein>
    <submittedName>
        <fullName evidence="2">Uncharacterized protein</fullName>
    </submittedName>
</protein>
<evidence type="ECO:0000313" key="2">
    <source>
        <dbReference type="EMBL" id="KAJ3570919.1"/>
    </source>
</evidence>
<comment type="caution">
    <text evidence="2">The sequence shown here is derived from an EMBL/GenBank/DDBJ whole genome shotgun (WGS) entry which is preliminary data.</text>
</comment>
<evidence type="ECO:0000313" key="3">
    <source>
        <dbReference type="Proteomes" id="UP001148614"/>
    </source>
</evidence>
<sequence length="477" mass="55384">MASSLGVLSEIQQFPRRRLPSGITGPRISDPRRANARCAKRVRRELPLLKKLASKRIGKLPSSTQRARLWERDQEIMPNDMIMHRFEDTKTFNNALAIFTRLPDVLKLERRTPQIYSVDLNQLEIHLRYTDLGCWKVADCLHWTFIDDYPKKLKATDVHELKESVLKYITLLCDAHILMSSDLFDLRFTYRKGLLGGLWPFLDTFDFSIDPRQDGNGTVDWTKQRRILERKMKSQFRVFEVLAHPEIPSNLRSKIDPEDAVHLLNVNPPPYQPQNKILLLVNKYTSRYGQYVITMASEYLMLIAKRSEKESDLEALTMFSQTIRHVLVLLDGTEECWLDDECVMADRAVIWAAGLAIQLYLHTQVTEQLEMESLLEFEYTRSVKITAEFPDINLVIVRKAQRDAWAAVYTVYFTKAWPRFSLHIVCFNSLRFAIRALAWQQQRAEDDATNASSPTLREISPSQEEESISQVQEDGDD</sequence>
<keyword evidence="3" id="KW-1185">Reference proteome</keyword>
<gene>
    <name evidence="2" type="ORF">NPX13_g5560</name>
</gene>